<evidence type="ECO:0000256" key="7">
    <source>
        <dbReference type="ARBA" id="ARBA00053556"/>
    </source>
</evidence>
<dbReference type="Pfam" id="PF00156">
    <property type="entry name" value="Pribosyltran"/>
    <property type="match status" value="1"/>
</dbReference>
<reference evidence="13 14" key="1">
    <citation type="submission" date="2017-08" db="EMBL/GenBank/DDBJ databases">
        <title>Burning lignite coal seam in the remote Altai Mountains harbors a hydrogen-driven thermophilic microbial community.</title>
        <authorList>
            <person name="Kadnikov V.V."/>
            <person name="Mardanov A.V."/>
            <person name="Ivasenko D."/>
            <person name="Beletsky A.V."/>
            <person name="Karnachuk O.V."/>
            <person name="Ravin N.V."/>
        </authorList>
    </citation>
    <scope>NUCLEOTIDE SEQUENCE [LARGE SCALE GENOMIC DNA]</scope>
    <source>
        <strain evidence="13">AL31</strain>
    </source>
</reference>
<keyword evidence="6 10" id="KW-0804">Transcription</keyword>
<proteinExistence type="inferred from homology"/>
<dbReference type="NCBIfam" id="NF003549">
    <property type="entry name" value="PRK05205.1-5"/>
    <property type="match status" value="1"/>
</dbReference>
<dbReference type="GO" id="GO:0004845">
    <property type="term" value="F:uracil phosphoribosyltransferase activity"/>
    <property type="evidence" value="ECO:0007669"/>
    <property type="project" value="UniProtKB-UniRule"/>
</dbReference>
<keyword evidence="10" id="KW-0694">RNA-binding</keyword>
<comment type="similarity">
    <text evidence="1 10">Belongs to the purine/pyrimidine phosphoribosyltransferase family. PyrR subfamily.</text>
</comment>
<gene>
    <name evidence="10" type="primary">pyrR</name>
    <name evidence="13" type="ORF">BLITH_0620</name>
</gene>
<dbReference type="InterPro" id="IPR023050">
    <property type="entry name" value="PyrR"/>
</dbReference>
<comment type="caution">
    <text evidence="13">The sequence shown here is derived from an EMBL/GenBank/DDBJ whole genome shotgun (WGS) entry which is preliminary data.</text>
</comment>
<dbReference type="InterPro" id="IPR029057">
    <property type="entry name" value="PRTase-like"/>
</dbReference>
<dbReference type="FunFam" id="3.40.50.2020:FF:000020">
    <property type="entry name" value="Bifunctional protein PyrR"/>
    <property type="match status" value="1"/>
</dbReference>
<dbReference type="InterPro" id="IPR000836">
    <property type="entry name" value="PRTase_dom"/>
</dbReference>
<feature type="short sequence motif" description="PRPP-binding" evidence="10">
    <location>
        <begin position="171"/>
        <end position="183"/>
    </location>
</feature>
<evidence type="ECO:0000256" key="10">
    <source>
        <dbReference type="HAMAP-Rule" id="MF_01219"/>
    </source>
</evidence>
<keyword evidence="5 10" id="KW-0805">Transcription regulation</keyword>
<protein>
    <recommendedName>
        <fullName evidence="10">Bifunctional protein PyrR</fullName>
    </recommendedName>
    <domain>
        <recommendedName>
            <fullName evidence="10">Pyrimidine operon regulatory protein</fullName>
        </recommendedName>
    </domain>
    <domain>
        <recommendedName>
            <fullName evidence="10">Uracil phosphoribosyltransferase</fullName>
            <shortName evidence="10">UPRTase</shortName>
            <ecNumber evidence="10">2.4.2.9</ecNumber>
        </recommendedName>
    </domain>
</protein>
<dbReference type="InterPro" id="IPR050137">
    <property type="entry name" value="PyrR_bifunctional"/>
</dbReference>
<evidence type="ECO:0000313" key="13">
    <source>
        <dbReference type="EMBL" id="PTQ52441.1"/>
    </source>
</evidence>
<evidence type="ECO:0000256" key="2">
    <source>
        <dbReference type="ARBA" id="ARBA00022472"/>
    </source>
</evidence>
<evidence type="ECO:0000259" key="12">
    <source>
        <dbReference type="Pfam" id="PF00156"/>
    </source>
</evidence>
<sequence length="270" mass="29564">MSPEGELALRRRADAPRTTYPNLPSTLPAEGFFVPAGPRRDLVSELLPADSFRGIVGKRFGPDATEEAVSVARNVELMDQAAVRRALTRIAHEIVERNKGVAHVVLAGVRTRGVYLARRLAERLREIEGQEVPVGVVDVTLYRDDLTYLRPSGDPLVQGTDFPVPIEGKVVVLVDDVLYTGRTARAAMEAVISRGRPAAIQLAVLVDRGHRELPIRPDFVGKNVPTSRDERVYVELVEVDGRDLVTLREARHGQGLKAADVSDDRGGGEE</sequence>
<dbReference type="GO" id="GO:0003723">
    <property type="term" value="F:RNA binding"/>
    <property type="evidence" value="ECO:0007669"/>
    <property type="project" value="UniProtKB-UniRule"/>
</dbReference>
<evidence type="ECO:0000256" key="4">
    <source>
        <dbReference type="ARBA" id="ARBA00022679"/>
    </source>
</evidence>
<comment type="function">
    <text evidence="8 10">Also displays a weak uracil phosphoribosyltransferase activity which is not physiologically significant.</text>
</comment>
<dbReference type="HAMAP" id="MF_01219">
    <property type="entry name" value="PyrR"/>
    <property type="match status" value="1"/>
</dbReference>
<evidence type="ECO:0000256" key="3">
    <source>
        <dbReference type="ARBA" id="ARBA00022676"/>
    </source>
</evidence>
<dbReference type="EMBL" id="PEBW01000002">
    <property type="protein sequence ID" value="PTQ52441.1"/>
    <property type="molecule type" value="Genomic_DNA"/>
</dbReference>
<dbReference type="EC" id="2.4.2.9" evidence="10"/>
<evidence type="ECO:0000256" key="9">
    <source>
        <dbReference type="ARBA" id="ARBA00063792"/>
    </source>
</evidence>
<accession>A0A2T5G8C6</accession>
<evidence type="ECO:0000256" key="1">
    <source>
        <dbReference type="ARBA" id="ARBA00005565"/>
    </source>
</evidence>
<dbReference type="SUPFAM" id="SSF53271">
    <property type="entry name" value="PRTase-like"/>
    <property type="match status" value="1"/>
</dbReference>
<feature type="domain" description="Phosphoribosyltransferase" evidence="12">
    <location>
        <begin position="77"/>
        <end position="219"/>
    </location>
</feature>
<organism evidence="13 14">
    <name type="scientific">Brockia lithotrophica</name>
    <dbReference type="NCBI Taxonomy" id="933949"/>
    <lineage>
        <taxon>Bacteria</taxon>
        <taxon>Bacillati</taxon>
        <taxon>Bacillota</taxon>
        <taxon>Bacilli</taxon>
        <taxon>Bacillales</taxon>
        <taxon>Bacillales Family X. Incertae Sedis</taxon>
        <taxon>Brockia</taxon>
    </lineage>
</organism>
<keyword evidence="2 10" id="KW-0806">Transcription termination</keyword>
<evidence type="ECO:0000256" key="6">
    <source>
        <dbReference type="ARBA" id="ARBA00023163"/>
    </source>
</evidence>
<name>A0A2T5G8C6_9BACL</name>
<dbReference type="PANTHER" id="PTHR11608:SF0">
    <property type="entry name" value="BIFUNCTIONAL PROTEIN PYRR"/>
    <property type="match status" value="1"/>
</dbReference>
<comment type="catalytic activity">
    <reaction evidence="10">
        <text>UMP + diphosphate = 5-phospho-alpha-D-ribose 1-diphosphate + uracil</text>
        <dbReference type="Rhea" id="RHEA:13017"/>
        <dbReference type="ChEBI" id="CHEBI:17568"/>
        <dbReference type="ChEBI" id="CHEBI:33019"/>
        <dbReference type="ChEBI" id="CHEBI:57865"/>
        <dbReference type="ChEBI" id="CHEBI:58017"/>
        <dbReference type="EC" id="2.4.2.9"/>
    </reaction>
</comment>
<keyword evidence="3 10" id="KW-0328">Glycosyltransferase</keyword>
<evidence type="ECO:0000256" key="8">
    <source>
        <dbReference type="ARBA" id="ARBA00056018"/>
    </source>
</evidence>
<keyword evidence="4 10" id="KW-0808">Transferase</keyword>
<dbReference type="PANTHER" id="PTHR11608">
    <property type="entry name" value="BIFUNCTIONAL PROTEIN PYRR"/>
    <property type="match status" value="1"/>
</dbReference>
<evidence type="ECO:0000313" key="14">
    <source>
        <dbReference type="Proteomes" id="UP000244016"/>
    </source>
</evidence>
<dbReference type="AlphaFoldDB" id="A0A2T5G8C6"/>
<dbReference type="GO" id="GO:0006353">
    <property type="term" value="P:DNA-templated transcription termination"/>
    <property type="evidence" value="ECO:0007669"/>
    <property type="project" value="UniProtKB-UniRule"/>
</dbReference>
<evidence type="ECO:0000256" key="5">
    <source>
        <dbReference type="ARBA" id="ARBA00023015"/>
    </source>
</evidence>
<evidence type="ECO:0000256" key="11">
    <source>
        <dbReference type="SAM" id="MobiDB-lite"/>
    </source>
</evidence>
<dbReference type="Proteomes" id="UP000244016">
    <property type="component" value="Unassembled WGS sequence"/>
</dbReference>
<comment type="function">
    <text evidence="7 10">Regulates transcriptional attenuation of the pyrimidine nucleotide (pyr) operon by binding in a uridine-dependent manner to specific sites on pyr mRNA. This disrupts an antiterminator hairpin in the RNA and favors formation of a downstream transcription terminator, leading to a reduced expression of downstream genes.</text>
</comment>
<dbReference type="CDD" id="cd06223">
    <property type="entry name" value="PRTases_typeI"/>
    <property type="match status" value="1"/>
</dbReference>
<dbReference type="Gene3D" id="3.40.50.2020">
    <property type="match status" value="1"/>
</dbReference>
<feature type="region of interest" description="Disordered" evidence="11">
    <location>
        <begin position="1"/>
        <end position="23"/>
    </location>
</feature>
<comment type="subunit">
    <text evidence="9 10">Homodimer and homohexamer; in equilibrium.</text>
</comment>
<dbReference type="NCBIfam" id="NF003548">
    <property type="entry name" value="PRK05205.1-4"/>
    <property type="match status" value="1"/>
</dbReference>